<evidence type="ECO:0000256" key="1">
    <source>
        <dbReference type="SAM" id="Phobius"/>
    </source>
</evidence>
<keyword evidence="3" id="KW-1185">Reference proteome</keyword>
<feature type="transmembrane region" description="Helical" evidence="1">
    <location>
        <begin position="197"/>
        <end position="216"/>
    </location>
</feature>
<dbReference type="RefSeq" id="WP_187534571.1">
    <property type="nucleotide sequence ID" value="NZ_CBCSHU010000006.1"/>
</dbReference>
<gene>
    <name evidence="2" type="ORF">H9L01_03105</name>
</gene>
<dbReference type="AlphaFoldDB" id="A0A7G9S0J6"/>
<protein>
    <submittedName>
        <fullName evidence="2">Uncharacterized protein</fullName>
    </submittedName>
</protein>
<accession>A0A7G9S0J6</accession>
<keyword evidence="1" id="KW-0472">Membrane</keyword>
<evidence type="ECO:0000313" key="3">
    <source>
        <dbReference type="Proteomes" id="UP000515928"/>
    </source>
</evidence>
<dbReference type="KEGG" id="eio:H9L01_03105"/>
<dbReference type="EMBL" id="CP060715">
    <property type="protein sequence ID" value="QNN61371.1"/>
    <property type="molecule type" value="Genomic_DNA"/>
</dbReference>
<keyword evidence="1" id="KW-1133">Transmembrane helix</keyword>
<feature type="transmembrane region" description="Helical" evidence="1">
    <location>
        <begin position="248"/>
        <end position="270"/>
    </location>
</feature>
<name>A0A7G9S0J6_9FIRM</name>
<evidence type="ECO:0000313" key="2">
    <source>
        <dbReference type="EMBL" id="QNN61371.1"/>
    </source>
</evidence>
<feature type="transmembrane region" description="Helical" evidence="1">
    <location>
        <begin position="168"/>
        <end position="185"/>
    </location>
</feature>
<organism evidence="2 3">
    <name type="scientific">Erysipelothrix inopinata</name>
    <dbReference type="NCBI Taxonomy" id="225084"/>
    <lineage>
        <taxon>Bacteria</taxon>
        <taxon>Bacillati</taxon>
        <taxon>Bacillota</taxon>
        <taxon>Erysipelotrichia</taxon>
        <taxon>Erysipelotrichales</taxon>
        <taxon>Erysipelotrichaceae</taxon>
        <taxon>Erysipelothrix</taxon>
    </lineage>
</organism>
<feature type="transmembrane region" description="Helical" evidence="1">
    <location>
        <begin position="145"/>
        <end position="162"/>
    </location>
</feature>
<reference evidence="2 3" key="1">
    <citation type="submission" date="2020-08" db="EMBL/GenBank/DDBJ databases">
        <title>Genome sequence of Erysipelothrix inopinata DSM 15511T.</title>
        <authorList>
            <person name="Hyun D.-W."/>
            <person name="Bae J.-W."/>
        </authorList>
    </citation>
    <scope>NUCLEOTIDE SEQUENCE [LARGE SCALE GENOMIC DNA]</scope>
    <source>
        <strain evidence="2 3">DSM 15511</strain>
    </source>
</reference>
<proteinExistence type="predicted"/>
<keyword evidence="1" id="KW-0812">Transmembrane</keyword>
<sequence length="293" mass="33763">MLTYIEDLYTSVGEDRDYYFIINKNSMVFSVMGENGTESKLLKKYLKENLSDVFNLSFTWTNALLTLNTKKKHPSPEELEFYAIQIIDFFISESIRQVCQISLEPEDIKIYRINNDVLILSHEVYLEEKVNAENFYDRSGNRLNTYLKIIGVAILLGFGWFLVSQMGYIVYLISVAMVAASYHIFEKNSGRPTKTDSFLIFLINFCAITLSEYLSMAYKFYKVFDKQISFSKILSTVMPYAFTDSEILWSYIANVGIGSLALIIVAFYFAKSAAKDQNKMYVAYPIVVDDYQG</sequence>
<dbReference type="Proteomes" id="UP000515928">
    <property type="component" value="Chromosome"/>
</dbReference>